<feature type="transmembrane region" description="Helical" evidence="9">
    <location>
        <begin position="776"/>
        <end position="799"/>
    </location>
</feature>
<dbReference type="InterPro" id="IPR020846">
    <property type="entry name" value="MFS_dom"/>
</dbReference>
<evidence type="ECO:0000256" key="4">
    <source>
        <dbReference type="ARBA" id="ARBA00022597"/>
    </source>
</evidence>
<keyword evidence="12" id="KW-1185">Reference proteome</keyword>
<proteinExistence type="predicted"/>
<feature type="transmembrane region" description="Helical" evidence="9">
    <location>
        <begin position="172"/>
        <end position="190"/>
    </location>
</feature>
<feature type="transmembrane region" description="Helical" evidence="9">
    <location>
        <begin position="750"/>
        <end position="770"/>
    </location>
</feature>
<evidence type="ECO:0000256" key="6">
    <source>
        <dbReference type="ARBA" id="ARBA00022989"/>
    </source>
</evidence>
<comment type="caution">
    <text evidence="11">The sequence shown here is derived from an EMBL/GenBank/DDBJ whole genome shotgun (WGS) entry which is preliminary data.</text>
</comment>
<evidence type="ECO:0000259" key="10">
    <source>
        <dbReference type="PROSITE" id="PS50850"/>
    </source>
</evidence>
<keyword evidence="3" id="KW-1003">Cell membrane</keyword>
<keyword evidence="5 9" id="KW-0812">Transmembrane</keyword>
<name>A0AAV1J4H2_9NEOP</name>
<feature type="transmembrane region" description="Helical" evidence="9">
    <location>
        <begin position="419"/>
        <end position="443"/>
    </location>
</feature>
<feature type="transmembrane region" description="Helical" evidence="9">
    <location>
        <begin position="324"/>
        <end position="346"/>
    </location>
</feature>
<feature type="transmembrane region" description="Helical" evidence="9">
    <location>
        <begin position="615"/>
        <end position="637"/>
    </location>
</feature>
<feature type="transmembrane region" description="Helical" evidence="9">
    <location>
        <begin position="681"/>
        <end position="701"/>
    </location>
</feature>
<feature type="transmembrane region" description="Helical" evidence="9">
    <location>
        <begin position="657"/>
        <end position="674"/>
    </location>
</feature>
<evidence type="ECO:0000313" key="12">
    <source>
        <dbReference type="Proteomes" id="UP001497472"/>
    </source>
</evidence>
<evidence type="ECO:0000256" key="8">
    <source>
        <dbReference type="ARBA" id="ARBA00023180"/>
    </source>
</evidence>
<feature type="transmembrane region" description="Helical" evidence="9">
    <location>
        <begin position="145"/>
        <end position="166"/>
    </location>
</feature>
<organism evidence="11 12">
    <name type="scientific">Leptosia nina</name>
    <dbReference type="NCBI Taxonomy" id="320188"/>
    <lineage>
        <taxon>Eukaryota</taxon>
        <taxon>Metazoa</taxon>
        <taxon>Ecdysozoa</taxon>
        <taxon>Arthropoda</taxon>
        <taxon>Hexapoda</taxon>
        <taxon>Insecta</taxon>
        <taxon>Pterygota</taxon>
        <taxon>Neoptera</taxon>
        <taxon>Endopterygota</taxon>
        <taxon>Lepidoptera</taxon>
        <taxon>Glossata</taxon>
        <taxon>Ditrysia</taxon>
        <taxon>Papilionoidea</taxon>
        <taxon>Pieridae</taxon>
        <taxon>Pierinae</taxon>
        <taxon>Leptosia</taxon>
    </lineage>
</organism>
<dbReference type="Proteomes" id="UP001497472">
    <property type="component" value="Unassembled WGS sequence"/>
</dbReference>
<keyword evidence="8" id="KW-0325">Glycoprotein</keyword>
<evidence type="ECO:0000256" key="5">
    <source>
        <dbReference type="ARBA" id="ARBA00022692"/>
    </source>
</evidence>
<feature type="transmembrane region" description="Helical" evidence="9">
    <location>
        <begin position="358"/>
        <end position="381"/>
    </location>
</feature>
<gene>
    <name evidence="11" type="ORF">LNINA_LOCUS3176</name>
</gene>
<evidence type="ECO:0000256" key="3">
    <source>
        <dbReference type="ARBA" id="ARBA00022475"/>
    </source>
</evidence>
<dbReference type="PROSITE" id="PS50850">
    <property type="entry name" value="MFS"/>
    <property type="match status" value="1"/>
</dbReference>
<evidence type="ECO:0000256" key="7">
    <source>
        <dbReference type="ARBA" id="ARBA00023136"/>
    </source>
</evidence>
<feature type="transmembrane region" description="Helical" evidence="9">
    <location>
        <begin position="112"/>
        <end position="133"/>
    </location>
</feature>
<dbReference type="PANTHER" id="PTHR48021:SF33">
    <property type="entry name" value="AT22075P-RELATED"/>
    <property type="match status" value="1"/>
</dbReference>
<keyword evidence="7 9" id="KW-0472">Membrane</keyword>
<dbReference type="FunFam" id="1.20.1250.20:FF:000218">
    <property type="entry name" value="facilitated trehalose transporter Tret1"/>
    <property type="match status" value="1"/>
</dbReference>
<feature type="transmembrane region" description="Helical" evidence="9">
    <location>
        <begin position="57"/>
        <end position="80"/>
    </location>
</feature>
<dbReference type="InterPro" id="IPR036259">
    <property type="entry name" value="MFS_trans_sf"/>
</dbReference>
<protein>
    <recommendedName>
        <fullName evidence="10">Major facilitator superfamily (MFS) profile domain-containing protein</fullName>
    </recommendedName>
</protein>
<comment type="subcellular location">
    <subcellularLocation>
        <location evidence="1">Cell membrane</location>
        <topology evidence="1">Multi-pass membrane protein</topology>
    </subcellularLocation>
</comment>
<dbReference type="InterPro" id="IPR003663">
    <property type="entry name" value="Sugar/inositol_transpt"/>
</dbReference>
<dbReference type="InterPro" id="IPR005829">
    <property type="entry name" value="Sugar_transporter_CS"/>
</dbReference>
<evidence type="ECO:0000256" key="9">
    <source>
        <dbReference type="SAM" id="Phobius"/>
    </source>
</evidence>
<feature type="transmembrane region" description="Helical" evidence="9">
    <location>
        <begin position="713"/>
        <end position="738"/>
    </location>
</feature>
<dbReference type="GO" id="GO:0005886">
    <property type="term" value="C:plasma membrane"/>
    <property type="evidence" value="ECO:0007669"/>
    <property type="project" value="UniProtKB-SubCell"/>
</dbReference>
<feature type="transmembrane region" description="Helical" evidence="9">
    <location>
        <begin position="393"/>
        <end position="413"/>
    </location>
</feature>
<feature type="transmembrane region" description="Helical" evidence="9">
    <location>
        <begin position="258"/>
        <end position="285"/>
    </location>
</feature>
<feature type="domain" description="Major facilitator superfamily (MFS) profile" evidence="10">
    <location>
        <begin position="17"/>
        <end position="447"/>
    </location>
</feature>
<dbReference type="GO" id="GO:0022857">
    <property type="term" value="F:transmembrane transporter activity"/>
    <property type="evidence" value="ECO:0007669"/>
    <property type="project" value="InterPro"/>
</dbReference>
<feature type="transmembrane region" description="Helical" evidence="9">
    <location>
        <begin position="12"/>
        <end position="30"/>
    </location>
</feature>
<keyword evidence="6 9" id="KW-1133">Transmembrane helix</keyword>
<dbReference type="PANTHER" id="PTHR48021">
    <property type="match status" value="1"/>
</dbReference>
<dbReference type="InterPro" id="IPR050549">
    <property type="entry name" value="MFS_Trehalose_Transporter"/>
</dbReference>
<keyword evidence="4" id="KW-0762">Sugar transport</keyword>
<evidence type="ECO:0000256" key="1">
    <source>
        <dbReference type="ARBA" id="ARBA00004651"/>
    </source>
</evidence>
<dbReference type="SUPFAM" id="SSF103473">
    <property type="entry name" value="MFS general substrate transporter"/>
    <property type="match status" value="2"/>
</dbReference>
<dbReference type="PRINTS" id="PR00171">
    <property type="entry name" value="SUGRTRNSPORT"/>
</dbReference>
<dbReference type="InterPro" id="IPR005828">
    <property type="entry name" value="MFS_sugar_transport-like"/>
</dbReference>
<evidence type="ECO:0000313" key="11">
    <source>
        <dbReference type="EMBL" id="CAK1543356.1"/>
    </source>
</evidence>
<feature type="transmembrane region" description="Helical" evidence="9">
    <location>
        <begin position="297"/>
        <end position="317"/>
    </location>
</feature>
<keyword evidence="2" id="KW-0813">Transport</keyword>
<reference evidence="11 12" key="1">
    <citation type="submission" date="2023-11" db="EMBL/GenBank/DDBJ databases">
        <authorList>
            <person name="Okamura Y."/>
        </authorList>
    </citation>
    <scope>NUCLEOTIDE SEQUENCE [LARGE SCALE GENOMIC DNA]</scope>
</reference>
<dbReference type="AlphaFoldDB" id="A0AAV1J4H2"/>
<dbReference type="PROSITE" id="PS00217">
    <property type="entry name" value="SUGAR_TRANSPORT_2"/>
    <property type="match status" value="1"/>
</dbReference>
<evidence type="ECO:0000256" key="2">
    <source>
        <dbReference type="ARBA" id="ARBA00022448"/>
    </source>
</evidence>
<sequence length="824" mass="90546">MKDQKSSKGHTYKQWLIAILANVALFVYGIENSWISPMTKILQSQNSPAGQPLSDYAISWIASLMCFSAVFGTAMYAYIADRYGRKIAVMGLLYPQGLSWALKLYPTPVTLTLSRIVGGIPAGGCFNVVPMYVKEISQDNIRGTLGSLLILSQNLGVLYMYIIGAYLDYYSVQWAIISIAFVAAILMIKAPEAPAFLIKKGKIGEAIETVASLRGLPKDDKAVLEIIDEMKKQEEQFENLPRIALKDLFTDEKWRRSVLIVLVAASVHGWSGAYAIIVYAFTLLSYAGADFDISPEVQSFCFPIVMIAACFLNAVFVDRLGRKPLLAGAYVASTVSFAVLATTLLLNKNGGSAPGWLPLLAMIVCVFAYAGGISSMLYIIMTEIFNFQIRGKVMGVVVTYIWFVESLQLLIYAPISNFFGYHTLFYIFAGINLVGFIFTLLFIPETKGKSEEEVSVSIKIFFPNIIALCVARAAAGVCAGGLFVVGPMYVREISQQDLIGKLGSIQVVLQNMGFLIIYLVGAYFDYFTVLYITAVFPVMMAVLMLKAPESPAFLVKLGKTEEALKAVAYLRGLDIDDKIVKSELAAMQRQEEEFLMMTKPDFISILKDKAWRRGLIIILIIFSLHAWNGAFAIIAYASGILSSTGVEFNISPELQTLSFPIVSILASFTLTAFAEKFGRKPLLASAFLVSVFSQTTLGVAMLMQKYGYTVPSWLPVICMIISVAGYAGGVRPLPYIILTELFSFQVRARLMGCAVTHAWVSGATQLFAYAPISAAIGLPLTFILFGVFNLLGTCFTFLLPETRGKSDNEIRQQLYKNSVDCNTA</sequence>
<dbReference type="Pfam" id="PF00083">
    <property type="entry name" value="Sugar_tr"/>
    <property type="match status" value="2"/>
</dbReference>
<dbReference type="EMBL" id="CAVLEF010000004">
    <property type="protein sequence ID" value="CAK1543356.1"/>
    <property type="molecule type" value="Genomic_DNA"/>
</dbReference>
<accession>A0AAV1J4H2</accession>
<dbReference type="Gene3D" id="1.20.1250.20">
    <property type="entry name" value="MFS general substrate transporter like domains"/>
    <property type="match status" value="2"/>
</dbReference>